<feature type="binding site" evidence="8">
    <location>
        <position position="219"/>
    </location>
    <ligand>
        <name>Zn(2+)</name>
        <dbReference type="ChEBI" id="CHEBI:29105"/>
        <label>1</label>
        <note>catalytic</note>
    </ligand>
</feature>
<evidence type="ECO:0000313" key="9">
    <source>
        <dbReference type="EMBL" id="MDR5586971.1"/>
    </source>
</evidence>
<feature type="active site" description="Proton acceptor" evidence="8">
    <location>
        <position position="65"/>
    </location>
</feature>
<dbReference type="CDD" id="cd07717">
    <property type="entry name" value="RNaseZ_ZiPD-like_MBL-fold"/>
    <property type="match status" value="1"/>
</dbReference>
<gene>
    <name evidence="8" type="primary">rnz</name>
    <name evidence="9" type="ORF">RGC78_05755</name>
</gene>
<dbReference type="Pfam" id="PF23023">
    <property type="entry name" value="Anti-Pycsar_Apyc1"/>
    <property type="match status" value="1"/>
</dbReference>
<feature type="binding site" evidence="8">
    <location>
        <position position="278"/>
    </location>
    <ligand>
        <name>Zn(2+)</name>
        <dbReference type="ChEBI" id="CHEBI:29105"/>
        <label>2</label>
        <note>catalytic</note>
    </ligand>
</feature>
<feature type="binding site" evidence="8">
    <location>
        <position position="61"/>
    </location>
    <ligand>
        <name>Zn(2+)</name>
        <dbReference type="ChEBI" id="CHEBI:29105"/>
        <label>1</label>
        <note>catalytic</note>
    </ligand>
</feature>
<proteinExistence type="inferred from homology"/>
<reference evidence="9 10" key="1">
    <citation type="submission" date="2023-09" db="EMBL/GenBank/DDBJ databases">
        <authorList>
            <person name="Zhai L."/>
        </authorList>
    </citation>
    <scope>NUCLEOTIDE SEQUENCE [LARGE SCALE GENOMIC DNA]</scope>
    <source>
        <strain evidence="9 10">5 N-1</strain>
    </source>
</reference>
<evidence type="ECO:0000256" key="6">
    <source>
        <dbReference type="ARBA" id="ARBA00022801"/>
    </source>
</evidence>
<evidence type="ECO:0000256" key="8">
    <source>
        <dbReference type="HAMAP-Rule" id="MF_01818"/>
    </source>
</evidence>
<dbReference type="Proteomes" id="UP001256646">
    <property type="component" value="Unassembled WGS sequence"/>
</dbReference>
<feature type="binding site" evidence="8">
    <location>
        <position position="66"/>
    </location>
    <ligand>
        <name>Zn(2+)</name>
        <dbReference type="ChEBI" id="CHEBI:29105"/>
        <label>2</label>
        <note>catalytic</note>
    </ligand>
</feature>
<dbReference type="GO" id="GO:0042781">
    <property type="term" value="F:3'-tRNA processing endoribonuclease activity"/>
    <property type="evidence" value="ECO:0007669"/>
    <property type="project" value="UniProtKB-EC"/>
</dbReference>
<dbReference type="NCBIfam" id="TIGR02651">
    <property type="entry name" value="RNase_Z"/>
    <property type="match status" value="1"/>
</dbReference>
<comment type="similarity">
    <text evidence="8">Belongs to the RNase Z family.</text>
</comment>
<keyword evidence="7 8" id="KW-0862">Zinc</keyword>
<keyword evidence="4 8" id="KW-0479">Metal-binding</keyword>
<organism evidence="9 10">
    <name type="scientific">Clostridium aquiflavi</name>
    <dbReference type="NCBI Taxonomy" id="3073603"/>
    <lineage>
        <taxon>Bacteria</taxon>
        <taxon>Bacillati</taxon>
        <taxon>Bacillota</taxon>
        <taxon>Clostridia</taxon>
        <taxon>Eubacteriales</taxon>
        <taxon>Clostridiaceae</taxon>
        <taxon>Clostridium</taxon>
    </lineage>
</organism>
<sequence length="315" mass="35364">MIDLCTLGTIGGMPMVDKFLSSTLININGRKILIDCGEGTQVAMRKIGWGFKSLDLICITHSHGDHTIGLPGLLSTIGNCGRSEKITIVGPKGIKEIVNGLNVINPYLPYELEIIELENNELKFLINTNGTSLCENDDKCNLILSSLEVEHSAKCLSYNFYIKRFPRFSVDKAIKNNVPKTLWNKLQSQETINYNNRIYTPDLVLDNERKGIKISYVTDTRPTNAIPDFIKYSDLFICEGTYGSDEDIEKAIKNKHMTFRESATLAQNGECKELILTHFSPALSNPESYIYNAKEVFENSNVAHDGLIKNLKFID</sequence>
<evidence type="ECO:0000313" key="10">
    <source>
        <dbReference type="Proteomes" id="UP001256646"/>
    </source>
</evidence>
<keyword evidence="6 8" id="KW-0378">Hydrolase</keyword>
<feature type="binding site" evidence="8">
    <location>
        <position position="151"/>
    </location>
    <ligand>
        <name>Zn(2+)</name>
        <dbReference type="ChEBI" id="CHEBI:29105"/>
        <label>1</label>
        <note>catalytic</note>
    </ligand>
</feature>
<name>A0ABU1EF13_9CLOT</name>
<feature type="binding site" evidence="8">
    <location>
        <position position="65"/>
    </location>
    <ligand>
        <name>Zn(2+)</name>
        <dbReference type="ChEBI" id="CHEBI:29105"/>
        <label>2</label>
        <note>catalytic</note>
    </ligand>
</feature>
<dbReference type="EC" id="3.1.26.11" evidence="8"/>
<comment type="function">
    <text evidence="8">Zinc phosphodiesterase, which displays some tRNA 3'-processing endonuclease activity. Probably involved in tRNA maturation, by removing a 3'-trailer from precursor tRNA.</text>
</comment>
<dbReference type="PANTHER" id="PTHR46018:SF2">
    <property type="entry name" value="ZINC PHOSPHODIESTERASE ELAC PROTEIN 1"/>
    <property type="match status" value="1"/>
</dbReference>
<feature type="binding site" evidence="8">
    <location>
        <position position="63"/>
    </location>
    <ligand>
        <name>Zn(2+)</name>
        <dbReference type="ChEBI" id="CHEBI:29105"/>
        <label>1</label>
        <note>catalytic</note>
    </ligand>
</feature>
<dbReference type="RefSeq" id="WP_252212463.1">
    <property type="nucleotide sequence ID" value="NZ_JAVJAN010000012.1"/>
</dbReference>
<comment type="catalytic activity">
    <reaction evidence="8">
        <text>Endonucleolytic cleavage of RNA, removing extra 3' nucleotides from tRNA precursor, generating 3' termini of tRNAs. A 3'-hydroxy group is left at the tRNA terminus and a 5'-phosphoryl group is left at the trailer molecule.</text>
        <dbReference type="EC" id="3.1.26.11"/>
    </reaction>
</comment>
<dbReference type="HAMAP" id="MF_01818">
    <property type="entry name" value="RNase_Z_BN"/>
    <property type="match status" value="1"/>
</dbReference>
<evidence type="ECO:0000256" key="2">
    <source>
        <dbReference type="ARBA" id="ARBA00022694"/>
    </source>
</evidence>
<comment type="subunit">
    <text evidence="1 8">Homodimer.</text>
</comment>
<evidence type="ECO:0000256" key="7">
    <source>
        <dbReference type="ARBA" id="ARBA00022833"/>
    </source>
</evidence>
<comment type="caution">
    <text evidence="9">The sequence shown here is derived from an EMBL/GenBank/DDBJ whole genome shotgun (WGS) entry which is preliminary data.</text>
</comment>
<dbReference type="PANTHER" id="PTHR46018">
    <property type="entry name" value="ZINC PHOSPHODIESTERASE ELAC PROTEIN 1"/>
    <property type="match status" value="1"/>
</dbReference>
<evidence type="ECO:0000256" key="1">
    <source>
        <dbReference type="ARBA" id="ARBA00011738"/>
    </source>
</evidence>
<accession>A0ABU1EF13</accession>
<protein>
    <recommendedName>
        <fullName evidence="8">Ribonuclease Z</fullName>
        <shortName evidence="8">RNase Z</shortName>
        <ecNumber evidence="8">3.1.26.11</ecNumber>
    </recommendedName>
    <alternativeName>
        <fullName evidence="8">tRNA 3 endonuclease</fullName>
    </alternativeName>
    <alternativeName>
        <fullName evidence="8">tRNase Z</fullName>
    </alternativeName>
</protein>
<dbReference type="InterPro" id="IPR036866">
    <property type="entry name" value="RibonucZ/Hydroxyglut_hydro"/>
</dbReference>
<dbReference type="InterPro" id="IPR013471">
    <property type="entry name" value="RNase_Z/BN"/>
</dbReference>
<keyword evidence="2 8" id="KW-0819">tRNA processing</keyword>
<dbReference type="Gene3D" id="3.60.15.10">
    <property type="entry name" value="Ribonuclease Z/Hydroxyacylglutathione hydrolase-like"/>
    <property type="match status" value="1"/>
</dbReference>
<evidence type="ECO:0000256" key="3">
    <source>
        <dbReference type="ARBA" id="ARBA00022722"/>
    </source>
</evidence>
<keyword evidence="3 8" id="KW-0540">Nuclease</keyword>
<keyword evidence="10" id="KW-1185">Reference proteome</keyword>
<dbReference type="EMBL" id="JAVJAN010000012">
    <property type="protein sequence ID" value="MDR5586971.1"/>
    <property type="molecule type" value="Genomic_DNA"/>
</dbReference>
<keyword evidence="5 8" id="KW-0255">Endonuclease</keyword>
<evidence type="ECO:0000256" key="5">
    <source>
        <dbReference type="ARBA" id="ARBA00022759"/>
    </source>
</evidence>
<dbReference type="NCBIfam" id="NF000801">
    <property type="entry name" value="PRK00055.1-3"/>
    <property type="match status" value="1"/>
</dbReference>
<evidence type="ECO:0000256" key="4">
    <source>
        <dbReference type="ARBA" id="ARBA00022723"/>
    </source>
</evidence>
<dbReference type="SUPFAM" id="SSF56281">
    <property type="entry name" value="Metallo-hydrolase/oxidoreductase"/>
    <property type="match status" value="1"/>
</dbReference>
<feature type="binding site" evidence="8">
    <location>
        <position position="219"/>
    </location>
    <ligand>
        <name>Zn(2+)</name>
        <dbReference type="ChEBI" id="CHEBI:29105"/>
        <label>2</label>
        <note>catalytic</note>
    </ligand>
</feature>
<comment type="cofactor">
    <cofactor evidence="8">
        <name>Zn(2+)</name>
        <dbReference type="ChEBI" id="CHEBI:29105"/>
    </cofactor>
    <text evidence="8">Binds 2 Zn(2+) ions.</text>
</comment>